<reference evidence="7" key="1">
    <citation type="submission" date="2017-11" db="EMBL/GenBank/DDBJ databases">
        <title>Genome sequence of Pantoea sp. MSR2.</title>
        <authorList>
            <person name="Nascimento F.X."/>
        </authorList>
    </citation>
    <scope>NUCLEOTIDE SEQUENCE [LARGE SCALE GENOMIC DNA]</scope>
    <source>
        <strain evidence="7">MSR2</strain>
    </source>
</reference>
<reference evidence="6" key="2">
    <citation type="journal article" date="2020" name="Environ. Microbiol.">
        <title>The extreme plant-growth-promoting properties of Pantoea phytobeneficialis MSR2 revealed by functional and genomic analysis.</title>
        <authorList>
            <person name="Nascimento F.X."/>
            <person name="Hernandez A.G."/>
            <person name="Glick B.R."/>
            <person name="Rossi M.J."/>
        </authorList>
    </citation>
    <scope>NUCLEOTIDE SEQUENCE</scope>
    <source>
        <strain evidence="6">MSR2</strain>
    </source>
</reference>
<evidence type="ECO:0000256" key="4">
    <source>
        <dbReference type="ARBA" id="ARBA00023163"/>
    </source>
</evidence>
<dbReference type="GO" id="GO:0003677">
    <property type="term" value="F:DNA binding"/>
    <property type="evidence" value="ECO:0007669"/>
    <property type="project" value="UniProtKB-KW"/>
</dbReference>
<evidence type="ECO:0000313" key="8">
    <source>
        <dbReference type="Proteomes" id="UP001171299"/>
    </source>
</evidence>
<dbReference type="KEGG" id="ppho:CTZ24_07350"/>
<comment type="similarity">
    <text evidence="1">Belongs to the phage antitermination Q type 1 family.</text>
</comment>
<keyword evidence="8" id="KW-1185">Reference proteome</keyword>
<gene>
    <name evidence="6" type="ORF">CTZ24_07350</name>
    <name evidence="5" type="ORF">Q3404_06785</name>
</gene>
<dbReference type="AlphaFoldDB" id="A0AAP9H474"/>
<sequence length="129" mass="14855">MRDMSRVLERWAGWARSENSGVDYSAIAAGFKGLLPQTSKMTLSCSDDDGLVIESCLARLRIKRPDEHQLIVLHYFYNIPKRKLAQRAKRDEKMIRIQVQMAEGFVEGCLAWLDTRLDMDVEFETSKSN</sequence>
<keyword evidence="3" id="KW-0238">DNA-binding</keyword>
<dbReference type="GO" id="GO:0060567">
    <property type="term" value="P:negative regulation of termination of DNA-templated transcription"/>
    <property type="evidence" value="ECO:0007669"/>
    <property type="project" value="InterPro"/>
</dbReference>
<evidence type="ECO:0000313" key="7">
    <source>
        <dbReference type="Proteomes" id="UP000424872"/>
    </source>
</evidence>
<evidence type="ECO:0000256" key="2">
    <source>
        <dbReference type="ARBA" id="ARBA00023015"/>
    </source>
</evidence>
<dbReference type="Proteomes" id="UP001171299">
    <property type="component" value="Unassembled WGS sequence"/>
</dbReference>
<protein>
    <submittedName>
        <fullName evidence="6">Antitermination protein Q</fullName>
    </submittedName>
    <submittedName>
        <fullName evidence="5">Antiterminator Q family protein</fullName>
    </submittedName>
</protein>
<accession>A0AAP9H474</accession>
<dbReference type="InterPro" id="IPR010534">
    <property type="entry name" value="Phage_933W_GpQ"/>
</dbReference>
<evidence type="ECO:0000256" key="1">
    <source>
        <dbReference type="ARBA" id="ARBA00010234"/>
    </source>
</evidence>
<evidence type="ECO:0000256" key="3">
    <source>
        <dbReference type="ARBA" id="ARBA00023125"/>
    </source>
</evidence>
<dbReference type="RefSeq" id="WP_208725178.1">
    <property type="nucleotide sequence ID" value="NZ_CP024636.1"/>
</dbReference>
<dbReference type="EMBL" id="CP024636">
    <property type="protein sequence ID" value="QGR06233.1"/>
    <property type="molecule type" value="Genomic_DNA"/>
</dbReference>
<reference evidence="5" key="3">
    <citation type="submission" date="2023-07" db="EMBL/GenBank/DDBJ databases">
        <title>The extreme plant-growth-promoting properties of Pantoea phytobeneficialis PF55 revealed by functional and genomic analysis.</title>
        <authorList>
            <person name="Nascimento F.X."/>
            <person name="Marcio R.J."/>
        </authorList>
    </citation>
    <scope>NUCLEOTIDE SEQUENCE</scope>
    <source>
        <strain evidence="5">PF55</strain>
    </source>
</reference>
<keyword evidence="4" id="KW-0804">Transcription</keyword>
<dbReference type="Proteomes" id="UP000424872">
    <property type="component" value="Chromosome"/>
</dbReference>
<dbReference type="Pfam" id="PF06530">
    <property type="entry name" value="Phage_antitermQ"/>
    <property type="match status" value="1"/>
</dbReference>
<evidence type="ECO:0000313" key="6">
    <source>
        <dbReference type="EMBL" id="QGR06233.1"/>
    </source>
</evidence>
<proteinExistence type="inferred from homology"/>
<dbReference type="EMBL" id="JAUOOM010000005">
    <property type="protein sequence ID" value="MDO6406277.1"/>
    <property type="molecule type" value="Genomic_DNA"/>
</dbReference>
<organism evidence="6 7">
    <name type="scientific">Pantoea phytobeneficialis</name>
    <dbReference type="NCBI Taxonomy" id="2052056"/>
    <lineage>
        <taxon>Bacteria</taxon>
        <taxon>Pseudomonadati</taxon>
        <taxon>Pseudomonadota</taxon>
        <taxon>Gammaproteobacteria</taxon>
        <taxon>Enterobacterales</taxon>
        <taxon>Erwiniaceae</taxon>
        <taxon>Pantoea</taxon>
    </lineage>
</organism>
<keyword evidence="2" id="KW-0805">Transcription regulation</keyword>
<evidence type="ECO:0000313" key="5">
    <source>
        <dbReference type="EMBL" id="MDO6406277.1"/>
    </source>
</evidence>
<name>A0AAP9H474_9GAMM</name>